<gene>
    <name evidence="1" type="ORF">S03H2_34545</name>
</gene>
<organism evidence="1">
    <name type="scientific">marine sediment metagenome</name>
    <dbReference type="NCBI Taxonomy" id="412755"/>
    <lineage>
        <taxon>unclassified sequences</taxon>
        <taxon>metagenomes</taxon>
        <taxon>ecological metagenomes</taxon>
    </lineage>
</organism>
<proteinExistence type="predicted"/>
<name>X1IGB0_9ZZZZ</name>
<sequence>MGGTQGTGKTSALRFISLASVQQETAPAIVIYDAENEFTNLCTIPSSEKSKKTMEKYGLDTSHNHNIQQI</sequence>
<accession>X1IGB0</accession>
<dbReference type="AlphaFoldDB" id="X1IGB0"/>
<reference evidence="1" key="1">
    <citation type="journal article" date="2014" name="Front. Microbiol.">
        <title>High frequency of phylogenetically diverse reductive dehalogenase-homologous genes in deep subseafloor sedimentary metagenomes.</title>
        <authorList>
            <person name="Kawai M."/>
            <person name="Futagami T."/>
            <person name="Toyoda A."/>
            <person name="Takaki Y."/>
            <person name="Nishi S."/>
            <person name="Hori S."/>
            <person name="Arai W."/>
            <person name="Tsubouchi T."/>
            <person name="Morono Y."/>
            <person name="Uchiyama I."/>
            <person name="Ito T."/>
            <person name="Fujiyama A."/>
            <person name="Inagaki F."/>
            <person name="Takami H."/>
        </authorList>
    </citation>
    <scope>NUCLEOTIDE SEQUENCE</scope>
    <source>
        <strain evidence="1">Expedition CK06-06</strain>
    </source>
</reference>
<protein>
    <submittedName>
        <fullName evidence="1">Uncharacterized protein</fullName>
    </submittedName>
</protein>
<comment type="caution">
    <text evidence="1">The sequence shown here is derived from an EMBL/GenBank/DDBJ whole genome shotgun (WGS) entry which is preliminary data.</text>
</comment>
<evidence type="ECO:0000313" key="1">
    <source>
        <dbReference type="EMBL" id="GAH56588.1"/>
    </source>
</evidence>
<feature type="non-terminal residue" evidence="1">
    <location>
        <position position="70"/>
    </location>
</feature>
<dbReference type="EMBL" id="BARU01021089">
    <property type="protein sequence ID" value="GAH56588.1"/>
    <property type="molecule type" value="Genomic_DNA"/>
</dbReference>